<dbReference type="GO" id="GO:0000329">
    <property type="term" value="C:fungal-type vacuole membrane"/>
    <property type="evidence" value="ECO:0007669"/>
    <property type="project" value="TreeGrafter"/>
</dbReference>
<dbReference type="RefSeq" id="XP_040771325.1">
    <property type="nucleotide sequence ID" value="XM_040924500.1"/>
</dbReference>
<gene>
    <name evidence="3" type="ORF">M406DRAFT_52985</name>
</gene>
<sequence>MQVKYFASFVLAGLASAQSLQEIISQNSNLTTLAGLLNQTGLLAELGNASNITVLAPSNDAFSVFLNESATMAQMQSDPGLVQAVLEYHVLAGTIRSTDITTTPAFAKTMLTHMTYTNVTGGQVVKAQAVDSNVVFTSGLLMRSNVTQADIGFDGGVVHIIDSVLTVPQNDSATAVAANLTALAGALTQAGLVATVDAAMDVTIFAPSNAGFAAISNLVGSLSMEQLTQILTYHVVSGTVGYSTTLMNGMTIPTLDGNATVTITVDNGTIFVNSAKVVTADVLLNNGVAHVIDK</sequence>
<dbReference type="SMART" id="SM00554">
    <property type="entry name" value="FAS1"/>
    <property type="match status" value="2"/>
</dbReference>
<accession>A0A9P4XT24</accession>
<dbReference type="GeneID" id="63841629"/>
<reference evidence="3" key="1">
    <citation type="journal article" date="2020" name="Phytopathology">
        <title>Genome sequence of the chestnut blight fungus Cryphonectria parasitica EP155: A fundamental resource for an archetypical invasive plant pathogen.</title>
        <authorList>
            <person name="Crouch J.A."/>
            <person name="Dawe A."/>
            <person name="Aerts A."/>
            <person name="Barry K."/>
            <person name="Churchill A.C.L."/>
            <person name="Grimwood J."/>
            <person name="Hillman B."/>
            <person name="Milgroom M.G."/>
            <person name="Pangilinan J."/>
            <person name="Smith M."/>
            <person name="Salamov A."/>
            <person name="Schmutz J."/>
            <person name="Yadav J."/>
            <person name="Grigoriev I.V."/>
            <person name="Nuss D."/>
        </authorList>
    </citation>
    <scope>NUCLEOTIDE SEQUENCE</scope>
    <source>
        <strain evidence="3">EP155</strain>
    </source>
</reference>
<evidence type="ECO:0000313" key="4">
    <source>
        <dbReference type="Proteomes" id="UP000803844"/>
    </source>
</evidence>
<dbReference type="EMBL" id="MU032353">
    <property type="protein sequence ID" value="KAF3760346.1"/>
    <property type="molecule type" value="Genomic_DNA"/>
</dbReference>
<evidence type="ECO:0000313" key="3">
    <source>
        <dbReference type="EMBL" id="KAF3760346.1"/>
    </source>
</evidence>
<dbReference type="FunFam" id="2.30.180.10:FF:000032">
    <property type="entry name" value="Fasciclin domain-containing protein, putative"/>
    <property type="match status" value="1"/>
</dbReference>
<feature type="signal peptide" evidence="1">
    <location>
        <begin position="1"/>
        <end position="17"/>
    </location>
</feature>
<keyword evidence="1" id="KW-0732">Signal</keyword>
<dbReference type="Gene3D" id="2.30.180.10">
    <property type="entry name" value="FAS1 domain"/>
    <property type="match status" value="2"/>
</dbReference>
<protein>
    <recommendedName>
        <fullName evidence="2">FAS1 domain-containing protein</fullName>
    </recommendedName>
</protein>
<dbReference type="AlphaFoldDB" id="A0A9P4XT24"/>
<dbReference type="OrthoDB" id="286301at2759"/>
<dbReference type="PROSITE" id="PS50213">
    <property type="entry name" value="FAS1"/>
    <property type="match status" value="2"/>
</dbReference>
<feature type="domain" description="FAS1" evidence="2">
    <location>
        <begin position="161"/>
        <end position="294"/>
    </location>
</feature>
<evidence type="ECO:0000256" key="1">
    <source>
        <dbReference type="SAM" id="SignalP"/>
    </source>
</evidence>
<dbReference type="PANTHER" id="PTHR10900:SF77">
    <property type="entry name" value="FI19380P1"/>
    <property type="match status" value="1"/>
</dbReference>
<dbReference type="InterPro" id="IPR000782">
    <property type="entry name" value="FAS1_domain"/>
</dbReference>
<name>A0A9P4XT24_CRYP1</name>
<organism evidence="3 4">
    <name type="scientific">Cryphonectria parasitica (strain ATCC 38755 / EP155)</name>
    <dbReference type="NCBI Taxonomy" id="660469"/>
    <lineage>
        <taxon>Eukaryota</taxon>
        <taxon>Fungi</taxon>
        <taxon>Dikarya</taxon>
        <taxon>Ascomycota</taxon>
        <taxon>Pezizomycotina</taxon>
        <taxon>Sordariomycetes</taxon>
        <taxon>Sordariomycetidae</taxon>
        <taxon>Diaporthales</taxon>
        <taxon>Cryphonectriaceae</taxon>
        <taxon>Cryphonectria-Endothia species complex</taxon>
        <taxon>Cryphonectria</taxon>
    </lineage>
</organism>
<dbReference type="Proteomes" id="UP000803844">
    <property type="component" value="Unassembled WGS sequence"/>
</dbReference>
<comment type="caution">
    <text evidence="3">The sequence shown here is derived from an EMBL/GenBank/DDBJ whole genome shotgun (WGS) entry which is preliminary data.</text>
</comment>
<feature type="chain" id="PRO_5040408151" description="FAS1 domain-containing protein" evidence="1">
    <location>
        <begin position="18"/>
        <end position="294"/>
    </location>
</feature>
<dbReference type="PANTHER" id="PTHR10900">
    <property type="entry name" value="PERIOSTIN-RELATED"/>
    <property type="match status" value="1"/>
</dbReference>
<dbReference type="Pfam" id="PF02469">
    <property type="entry name" value="Fasciclin"/>
    <property type="match status" value="2"/>
</dbReference>
<evidence type="ECO:0000259" key="2">
    <source>
        <dbReference type="PROSITE" id="PS50213"/>
    </source>
</evidence>
<dbReference type="InterPro" id="IPR050904">
    <property type="entry name" value="Adhesion/Biosynth-related"/>
</dbReference>
<dbReference type="InterPro" id="IPR036378">
    <property type="entry name" value="FAS1_dom_sf"/>
</dbReference>
<feature type="domain" description="FAS1" evidence="2">
    <location>
        <begin position="17"/>
        <end position="165"/>
    </location>
</feature>
<dbReference type="GO" id="GO:0016236">
    <property type="term" value="P:macroautophagy"/>
    <property type="evidence" value="ECO:0007669"/>
    <property type="project" value="TreeGrafter"/>
</dbReference>
<keyword evidence="4" id="KW-1185">Reference proteome</keyword>
<dbReference type="SUPFAM" id="SSF82153">
    <property type="entry name" value="FAS1 domain"/>
    <property type="match status" value="2"/>
</dbReference>
<proteinExistence type="predicted"/>